<dbReference type="CDD" id="cd00452">
    <property type="entry name" value="KDPG_aldolase"/>
    <property type="match status" value="1"/>
</dbReference>
<dbReference type="PANTHER" id="PTHR30246">
    <property type="entry name" value="2-KETO-3-DEOXY-6-PHOSPHOGLUCONATE ALDOLASE"/>
    <property type="match status" value="1"/>
</dbReference>
<dbReference type="InterPro" id="IPR031338">
    <property type="entry name" value="KDPG/KHG_AS_2"/>
</dbReference>
<evidence type="ECO:0000313" key="7">
    <source>
        <dbReference type="Proteomes" id="UP000829194"/>
    </source>
</evidence>
<keyword evidence="7" id="KW-1185">Reference proteome</keyword>
<dbReference type="InterPro" id="IPR013785">
    <property type="entry name" value="Aldolase_TIM"/>
</dbReference>
<dbReference type="SUPFAM" id="SSF51569">
    <property type="entry name" value="Aldolase"/>
    <property type="match status" value="1"/>
</dbReference>
<dbReference type="EMBL" id="CP093547">
    <property type="protein sequence ID" value="UNP29961.1"/>
    <property type="molecule type" value="Genomic_DNA"/>
</dbReference>
<dbReference type="InterPro" id="IPR000887">
    <property type="entry name" value="Aldlse_KDPG_KHG"/>
</dbReference>
<keyword evidence="4" id="KW-0456">Lyase</keyword>
<evidence type="ECO:0000256" key="4">
    <source>
        <dbReference type="ARBA" id="ARBA00023239"/>
    </source>
</evidence>
<dbReference type="Gene3D" id="3.20.20.70">
    <property type="entry name" value="Aldolase class I"/>
    <property type="match status" value="1"/>
</dbReference>
<keyword evidence="5" id="KW-0119">Carbohydrate metabolism</keyword>
<accession>A0ABY3XEP7</accession>
<dbReference type="PROSITE" id="PS00160">
    <property type="entry name" value="ALDOLASE_KDPG_KHG_2"/>
    <property type="match status" value="1"/>
</dbReference>
<proteinExistence type="inferred from homology"/>
<evidence type="ECO:0000256" key="1">
    <source>
        <dbReference type="ARBA" id="ARBA00004761"/>
    </source>
</evidence>
<evidence type="ECO:0000256" key="3">
    <source>
        <dbReference type="ARBA" id="ARBA00011233"/>
    </source>
</evidence>
<name>A0ABY3XEP7_9GAMM</name>
<comment type="pathway">
    <text evidence="1">Carbohydrate acid metabolism.</text>
</comment>
<dbReference type="RefSeq" id="WP_057945188.1">
    <property type="nucleotide sequence ID" value="NZ_CP011131.1"/>
</dbReference>
<comment type="similarity">
    <text evidence="2">Belongs to the KHG/KDPG aldolase family.</text>
</comment>
<comment type="subunit">
    <text evidence="3">Homotrimer.</text>
</comment>
<evidence type="ECO:0000256" key="2">
    <source>
        <dbReference type="ARBA" id="ARBA00006906"/>
    </source>
</evidence>
<organism evidence="6 7">
    <name type="scientific">Lysobacter gummosus</name>
    <dbReference type="NCBI Taxonomy" id="262324"/>
    <lineage>
        <taxon>Bacteria</taxon>
        <taxon>Pseudomonadati</taxon>
        <taxon>Pseudomonadota</taxon>
        <taxon>Gammaproteobacteria</taxon>
        <taxon>Lysobacterales</taxon>
        <taxon>Lysobacteraceae</taxon>
        <taxon>Lysobacter</taxon>
    </lineage>
</organism>
<gene>
    <name evidence="6" type="ORF">MOV92_01340</name>
</gene>
<dbReference type="PANTHER" id="PTHR30246:SF1">
    <property type="entry name" value="2-DEHYDRO-3-DEOXY-6-PHOSPHOGALACTONATE ALDOLASE-RELATED"/>
    <property type="match status" value="1"/>
</dbReference>
<dbReference type="Pfam" id="PF01081">
    <property type="entry name" value="Aldolase"/>
    <property type="match status" value="1"/>
</dbReference>
<dbReference type="Proteomes" id="UP000829194">
    <property type="component" value="Chromosome"/>
</dbReference>
<protein>
    <submittedName>
        <fullName evidence="6">2-dehydro-3-deoxy-6-phosphogalactonate aldolase</fullName>
    </submittedName>
</protein>
<evidence type="ECO:0000256" key="5">
    <source>
        <dbReference type="ARBA" id="ARBA00023277"/>
    </source>
</evidence>
<reference evidence="6 7" key="1">
    <citation type="submission" date="2022-03" db="EMBL/GenBank/DDBJ databases">
        <title>Complete genome sequence of Lysobacter capsici VKM B-2533 and Lysobacter gummosus 10.1.1, promising sources of lytic agents.</title>
        <authorList>
            <person name="Tarlachkov S.V."/>
            <person name="Kudryakova I.V."/>
            <person name="Afoshin A.S."/>
            <person name="Leontyevskaya E.A."/>
            <person name="Leontyevskaya N.V."/>
        </authorList>
    </citation>
    <scope>NUCLEOTIDE SEQUENCE [LARGE SCALE GENOMIC DNA]</scope>
    <source>
        <strain evidence="6 7">10.1.1</strain>
    </source>
</reference>
<sequence>MDWRTQRPLIAILRGITPAQIEAHVEALIDAGISLIEIPTNSPQWLRSVELAVAAAGTRALIGAGTVLNRDDVDALAATGARLMVTPNTDVAVIRHAVDRGLICAAGFSTPSEAFAALGAGAQALKLFPAASFGPGYVRAIRAVLPPQVPVFAVGGVTPDNLPGYLQSGCAGAGLGSDLYAPGQAPSVTRERGGLFVDAYQSARP</sequence>
<dbReference type="NCBIfam" id="NF006600">
    <property type="entry name" value="PRK09140.1"/>
    <property type="match status" value="1"/>
</dbReference>
<evidence type="ECO:0000313" key="6">
    <source>
        <dbReference type="EMBL" id="UNP29961.1"/>
    </source>
</evidence>